<keyword evidence="5 7" id="KW-1133">Transmembrane helix</keyword>
<dbReference type="Gene3D" id="1.10.3720.10">
    <property type="entry name" value="MetI-like"/>
    <property type="match status" value="1"/>
</dbReference>
<keyword evidence="6 7" id="KW-0472">Membrane</keyword>
<comment type="similarity">
    <text evidence="7">Belongs to the binding-protein-dependent transport system permease family.</text>
</comment>
<dbReference type="Proteomes" id="UP001500064">
    <property type="component" value="Unassembled WGS sequence"/>
</dbReference>
<dbReference type="SUPFAM" id="SSF161098">
    <property type="entry name" value="MetI-like"/>
    <property type="match status" value="1"/>
</dbReference>
<dbReference type="PROSITE" id="PS50928">
    <property type="entry name" value="ABC_TM1"/>
    <property type="match status" value="1"/>
</dbReference>
<evidence type="ECO:0000256" key="6">
    <source>
        <dbReference type="ARBA" id="ARBA00023136"/>
    </source>
</evidence>
<feature type="transmembrane region" description="Helical" evidence="7">
    <location>
        <begin position="184"/>
        <end position="207"/>
    </location>
</feature>
<feature type="transmembrane region" description="Helical" evidence="7">
    <location>
        <begin position="95"/>
        <end position="116"/>
    </location>
</feature>
<evidence type="ECO:0000259" key="8">
    <source>
        <dbReference type="PROSITE" id="PS50928"/>
    </source>
</evidence>
<dbReference type="InterPro" id="IPR000515">
    <property type="entry name" value="MetI-like"/>
</dbReference>
<dbReference type="RefSeq" id="WP_346114670.1">
    <property type="nucleotide sequence ID" value="NZ_BAAAMU010000174.1"/>
</dbReference>
<comment type="caution">
    <text evidence="9">The sequence shown here is derived from an EMBL/GenBank/DDBJ whole genome shotgun (WGS) entry which is preliminary data.</text>
</comment>
<keyword evidence="2 7" id="KW-0813">Transport</keyword>
<dbReference type="PANTHER" id="PTHR43744:SF12">
    <property type="entry name" value="ABC TRANSPORTER PERMEASE PROTEIN MG189-RELATED"/>
    <property type="match status" value="1"/>
</dbReference>
<keyword evidence="10" id="KW-1185">Reference proteome</keyword>
<evidence type="ECO:0000256" key="7">
    <source>
        <dbReference type="RuleBase" id="RU363032"/>
    </source>
</evidence>
<gene>
    <name evidence="9" type="ORF">GCM10009733_103950</name>
</gene>
<name>A0ABN2HNY6_9ACTN</name>
<evidence type="ECO:0000313" key="9">
    <source>
        <dbReference type="EMBL" id="GAA1690968.1"/>
    </source>
</evidence>
<organism evidence="9 10">
    <name type="scientific">Nonomuraea maheshkhaliensis</name>
    <dbReference type="NCBI Taxonomy" id="419590"/>
    <lineage>
        <taxon>Bacteria</taxon>
        <taxon>Bacillati</taxon>
        <taxon>Actinomycetota</taxon>
        <taxon>Actinomycetes</taxon>
        <taxon>Streptosporangiales</taxon>
        <taxon>Streptosporangiaceae</taxon>
        <taxon>Nonomuraea</taxon>
    </lineage>
</organism>
<evidence type="ECO:0000256" key="3">
    <source>
        <dbReference type="ARBA" id="ARBA00022475"/>
    </source>
</evidence>
<keyword evidence="3" id="KW-1003">Cell membrane</keyword>
<dbReference type="InterPro" id="IPR035906">
    <property type="entry name" value="MetI-like_sf"/>
</dbReference>
<dbReference type="PANTHER" id="PTHR43744">
    <property type="entry name" value="ABC TRANSPORTER PERMEASE PROTEIN MG189-RELATED-RELATED"/>
    <property type="match status" value="1"/>
</dbReference>
<comment type="subcellular location">
    <subcellularLocation>
        <location evidence="1 7">Cell membrane</location>
        <topology evidence="1 7">Multi-pass membrane protein</topology>
    </subcellularLocation>
</comment>
<dbReference type="CDD" id="cd06261">
    <property type="entry name" value="TM_PBP2"/>
    <property type="match status" value="1"/>
</dbReference>
<feature type="transmembrane region" description="Helical" evidence="7">
    <location>
        <begin position="128"/>
        <end position="146"/>
    </location>
</feature>
<evidence type="ECO:0000313" key="10">
    <source>
        <dbReference type="Proteomes" id="UP001500064"/>
    </source>
</evidence>
<evidence type="ECO:0000256" key="4">
    <source>
        <dbReference type="ARBA" id="ARBA00022692"/>
    </source>
</evidence>
<proteinExistence type="inferred from homology"/>
<feature type="transmembrane region" description="Helical" evidence="7">
    <location>
        <begin position="64"/>
        <end position="83"/>
    </location>
</feature>
<reference evidence="9 10" key="1">
    <citation type="journal article" date="2019" name="Int. J. Syst. Evol. Microbiol.">
        <title>The Global Catalogue of Microorganisms (GCM) 10K type strain sequencing project: providing services to taxonomists for standard genome sequencing and annotation.</title>
        <authorList>
            <consortium name="The Broad Institute Genomics Platform"/>
            <consortium name="The Broad Institute Genome Sequencing Center for Infectious Disease"/>
            <person name="Wu L."/>
            <person name="Ma J."/>
        </authorList>
    </citation>
    <scope>NUCLEOTIDE SEQUENCE [LARGE SCALE GENOMIC DNA]</scope>
    <source>
        <strain evidence="9 10">JCM 13929</strain>
    </source>
</reference>
<protein>
    <submittedName>
        <fullName evidence="9">Carbohydrate ABC transporter permease</fullName>
    </submittedName>
</protein>
<evidence type="ECO:0000256" key="2">
    <source>
        <dbReference type="ARBA" id="ARBA00022448"/>
    </source>
</evidence>
<sequence length="265" mass="28702">MSPVFEARRRSTRLLLQLFATLLIIPYVFPLVAMVQGSLAGEGLGNYQAVFAVGAVGTFFRNSAIIAVSTIVIVYVLTMLAAFGFSKLRIRGKEVYFWLILAALTLPEVVLLTPLFATTLALGVYDTYWAVVLPLAALQIPFAVLLTRKFIDGVPDSLFDAARVDGAGVFTAFRFIVLPMTRPIGAAIIVLTLIGAWNSYLLPLVLIQDPAKQTITLLPQFFVSQFSNDQTKVLASAVITAIPEIAAYLCLQGLFERGLAAGALK</sequence>
<evidence type="ECO:0000256" key="5">
    <source>
        <dbReference type="ARBA" id="ARBA00022989"/>
    </source>
</evidence>
<dbReference type="EMBL" id="BAAAMU010000174">
    <property type="protein sequence ID" value="GAA1690968.1"/>
    <property type="molecule type" value="Genomic_DNA"/>
</dbReference>
<dbReference type="Pfam" id="PF00528">
    <property type="entry name" value="BPD_transp_1"/>
    <property type="match status" value="1"/>
</dbReference>
<feature type="domain" description="ABC transmembrane type-1" evidence="8">
    <location>
        <begin position="60"/>
        <end position="251"/>
    </location>
</feature>
<evidence type="ECO:0000256" key="1">
    <source>
        <dbReference type="ARBA" id="ARBA00004651"/>
    </source>
</evidence>
<accession>A0ABN2HNY6</accession>
<keyword evidence="4 7" id="KW-0812">Transmembrane</keyword>